<gene>
    <name evidence="8" type="ORF">E6C64_17525</name>
</gene>
<reference evidence="8 9" key="1">
    <citation type="submission" date="2019-04" db="EMBL/GenBank/DDBJ databases">
        <authorList>
            <person name="Jiang L."/>
        </authorList>
    </citation>
    <scope>NUCLEOTIDE SEQUENCE [LARGE SCALE GENOMIC DNA]</scope>
    <source>
        <strain evidence="8 9">YIM 131853</strain>
    </source>
</reference>
<dbReference type="PANTHER" id="PTHR33885:SF3">
    <property type="entry name" value="PHAGE SHOCK PROTEIN C"/>
    <property type="match status" value="1"/>
</dbReference>
<comment type="subcellular location">
    <subcellularLocation>
        <location evidence="1">Cell membrane</location>
        <topology evidence="1">Single-pass membrane protein</topology>
    </subcellularLocation>
</comment>
<evidence type="ECO:0000313" key="9">
    <source>
        <dbReference type="Proteomes" id="UP000309133"/>
    </source>
</evidence>
<dbReference type="InterPro" id="IPR052027">
    <property type="entry name" value="PspC"/>
</dbReference>
<dbReference type="PANTHER" id="PTHR33885">
    <property type="entry name" value="PHAGE SHOCK PROTEIN C"/>
    <property type="match status" value="1"/>
</dbReference>
<evidence type="ECO:0000259" key="7">
    <source>
        <dbReference type="Pfam" id="PF04024"/>
    </source>
</evidence>
<dbReference type="Proteomes" id="UP000309133">
    <property type="component" value="Unassembled WGS sequence"/>
</dbReference>
<keyword evidence="9" id="KW-1185">Reference proteome</keyword>
<keyword evidence="3 6" id="KW-0812">Transmembrane</keyword>
<dbReference type="OrthoDB" id="7359894at2"/>
<name>A0A4S4FFT4_9MICO</name>
<proteinExistence type="predicted"/>
<dbReference type="InterPro" id="IPR007168">
    <property type="entry name" value="Phageshock_PspC_N"/>
</dbReference>
<accession>A0A4S4FFT4</accession>
<evidence type="ECO:0000256" key="2">
    <source>
        <dbReference type="ARBA" id="ARBA00022475"/>
    </source>
</evidence>
<keyword evidence="2" id="KW-1003">Cell membrane</keyword>
<evidence type="ECO:0000313" key="8">
    <source>
        <dbReference type="EMBL" id="THG28602.1"/>
    </source>
</evidence>
<dbReference type="Pfam" id="PF04024">
    <property type="entry name" value="PspC"/>
    <property type="match status" value="1"/>
</dbReference>
<dbReference type="AlphaFoldDB" id="A0A4S4FFT4"/>
<dbReference type="GO" id="GO:0005886">
    <property type="term" value="C:plasma membrane"/>
    <property type="evidence" value="ECO:0007669"/>
    <property type="project" value="UniProtKB-SubCell"/>
</dbReference>
<evidence type="ECO:0000256" key="4">
    <source>
        <dbReference type="ARBA" id="ARBA00022989"/>
    </source>
</evidence>
<comment type="caution">
    <text evidence="8">The sequence shown here is derived from an EMBL/GenBank/DDBJ whole genome shotgun (WGS) entry which is preliminary data.</text>
</comment>
<keyword evidence="4 6" id="KW-1133">Transmembrane helix</keyword>
<evidence type="ECO:0000256" key="3">
    <source>
        <dbReference type="ARBA" id="ARBA00022692"/>
    </source>
</evidence>
<evidence type="ECO:0000256" key="6">
    <source>
        <dbReference type="SAM" id="Phobius"/>
    </source>
</evidence>
<sequence length="60" mass="6835">MAQLIRPRSGRIFAGVCVGIARRFGWAPWLVRLAFLLSMLLPGPQILIYVAMWILVPNER</sequence>
<evidence type="ECO:0000256" key="1">
    <source>
        <dbReference type="ARBA" id="ARBA00004162"/>
    </source>
</evidence>
<keyword evidence="5 6" id="KW-0472">Membrane</keyword>
<dbReference type="RefSeq" id="WP_136428962.1">
    <property type="nucleotide sequence ID" value="NZ_SSSM01000006.1"/>
</dbReference>
<dbReference type="EMBL" id="SSSM01000006">
    <property type="protein sequence ID" value="THG28602.1"/>
    <property type="molecule type" value="Genomic_DNA"/>
</dbReference>
<organism evidence="8 9">
    <name type="scientific">Naasia lichenicola</name>
    <dbReference type="NCBI Taxonomy" id="2565933"/>
    <lineage>
        <taxon>Bacteria</taxon>
        <taxon>Bacillati</taxon>
        <taxon>Actinomycetota</taxon>
        <taxon>Actinomycetes</taxon>
        <taxon>Micrococcales</taxon>
        <taxon>Microbacteriaceae</taxon>
        <taxon>Naasia</taxon>
    </lineage>
</organism>
<feature type="domain" description="Phage shock protein PspC N-terminal" evidence="7">
    <location>
        <begin position="3"/>
        <end position="59"/>
    </location>
</feature>
<evidence type="ECO:0000256" key="5">
    <source>
        <dbReference type="ARBA" id="ARBA00023136"/>
    </source>
</evidence>
<feature type="transmembrane region" description="Helical" evidence="6">
    <location>
        <begin position="35"/>
        <end position="56"/>
    </location>
</feature>
<protein>
    <submittedName>
        <fullName evidence="8">PspC domain-containing protein</fullName>
    </submittedName>
</protein>